<name>A0A7W6A2F5_9SPHN</name>
<gene>
    <name evidence="1" type="ORF">GGQ88_003329</name>
</gene>
<sequence length="362" mass="39427">MDMDDGEKSKSPFMLQINQFAVYSHTTGPRGRSRVTGPGTWMLMYDRELAPRNHLIVSLMASPEQLTVGDKGTPQLLQTENIDNMHAHDTLMALEFRDVIALGSSGDQHLTLLFAPRGAAAIGPVPFMHRLSAEGNPDAPLGHGLQDGFHDASTVLGIEYHIAGTTIEATAFSGKSVSWPLPLHSPDSFAFRLTQDFDDHIKVGASYGDVLSPDDAGVEKHSQFISAWLATSHQVGPGTLRSSLVWARGRDGNSASQTSLLAEAVYQRGLNAFFGRAEVLQITPEQLDDATIGSPTDPRWVKAFTLGYERTLVEQHGLSLRFGGSYTKDFIPSAFKPEYGSDPGGFKLFLRIKFATNDGHVM</sequence>
<comment type="caution">
    <text evidence="1">The sequence shown here is derived from an EMBL/GenBank/DDBJ whole genome shotgun (WGS) entry which is preliminary data.</text>
</comment>
<evidence type="ECO:0008006" key="3">
    <source>
        <dbReference type="Google" id="ProtNLM"/>
    </source>
</evidence>
<evidence type="ECO:0000313" key="1">
    <source>
        <dbReference type="EMBL" id="MBB3862035.1"/>
    </source>
</evidence>
<keyword evidence="2" id="KW-1185">Reference proteome</keyword>
<dbReference type="Proteomes" id="UP000562395">
    <property type="component" value="Unassembled WGS sequence"/>
</dbReference>
<reference evidence="1 2" key="1">
    <citation type="submission" date="2020-08" db="EMBL/GenBank/DDBJ databases">
        <title>Genomic Encyclopedia of Type Strains, Phase IV (KMG-IV): sequencing the most valuable type-strain genomes for metagenomic binning, comparative biology and taxonomic classification.</title>
        <authorList>
            <person name="Goeker M."/>
        </authorList>
    </citation>
    <scope>NUCLEOTIDE SEQUENCE [LARGE SCALE GENOMIC DNA]</scope>
    <source>
        <strain evidence="1 2">DSM 14552</strain>
    </source>
</reference>
<proteinExistence type="predicted"/>
<dbReference type="RefSeq" id="WP_183614530.1">
    <property type="nucleotide sequence ID" value="NZ_JACICY010000009.1"/>
</dbReference>
<dbReference type="AlphaFoldDB" id="A0A7W6A2F5"/>
<organism evidence="1 2">
    <name type="scientific">Novosphingobium hassiacum</name>
    <dbReference type="NCBI Taxonomy" id="173676"/>
    <lineage>
        <taxon>Bacteria</taxon>
        <taxon>Pseudomonadati</taxon>
        <taxon>Pseudomonadota</taxon>
        <taxon>Alphaproteobacteria</taxon>
        <taxon>Sphingomonadales</taxon>
        <taxon>Sphingomonadaceae</taxon>
        <taxon>Novosphingobium</taxon>
    </lineage>
</organism>
<evidence type="ECO:0000313" key="2">
    <source>
        <dbReference type="Proteomes" id="UP000562395"/>
    </source>
</evidence>
<accession>A0A7W6A2F5</accession>
<protein>
    <recommendedName>
        <fullName evidence="3">Porin</fullName>
    </recommendedName>
</protein>
<dbReference type="EMBL" id="JACICY010000009">
    <property type="protein sequence ID" value="MBB3862035.1"/>
    <property type="molecule type" value="Genomic_DNA"/>
</dbReference>